<dbReference type="InterPro" id="IPR036640">
    <property type="entry name" value="ABC1_TM_sf"/>
</dbReference>
<dbReference type="InterPro" id="IPR003593">
    <property type="entry name" value="AAA+_ATPase"/>
</dbReference>
<name>A0A1C5K2J8_9ACTN</name>
<evidence type="ECO:0000256" key="6">
    <source>
        <dbReference type="ARBA" id="ARBA00023136"/>
    </source>
</evidence>
<dbReference type="CDD" id="cd03228">
    <property type="entry name" value="ABCC_MRP_Like"/>
    <property type="match status" value="1"/>
</dbReference>
<evidence type="ECO:0000313" key="10">
    <source>
        <dbReference type="Proteomes" id="UP000198215"/>
    </source>
</evidence>
<organism evidence="9 10">
    <name type="scientific">Micromonospora coxensis</name>
    <dbReference type="NCBI Taxonomy" id="356852"/>
    <lineage>
        <taxon>Bacteria</taxon>
        <taxon>Bacillati</taxon>
        <taxon>Actinomycetota</taxon>
        <taxon>Actinomycetes</taxon>
        <taxon>Micromonosporales</taxon>
        <taxon>Micromonosporaceae</taxon>
        <taxon>Micromonospora</taxon>
    </lineage>
</organism>
<evidence type="ECO:0000259" key="8">
    <source>
        <dbReference type="PROSITE" id="PS50893"/>
    </source>
</evidence>
<dbReference type="SUPFAM" id="SSF52540">
    <property type="entry name" value="P-loop containing nucleoside triphosphate hydrolases"/>
    <property type="match status" value="1"/>
</dbReference>
<dbReference type="Gene3D" id="1.20.1560.10">
    <property type="entry name" value="ABC transporter type 1, transmembrane domain"/>
    <property type="match status" value="1"/>
</dbReference>
<sequence length="632" mass="68247">MNTSGRSLADAVFARFRIAGLLPYAGVGPTAGLAAVNLLLGLLPVAFVVATSVMLGRIPPAVAVGVGSPEWSGVVWAFVVASGAFALQQSLSPLQAALSELVARRVDGRIFDRLMGASLRSPGIAPLEDQRLLDDLAEASHELEHGFQSPGRACAGLLNLIARVTALLGYVIVIGLAFAWWAAAAVLVAVLAFRYGQRGGLRRYSQVVVRFAAARRKSRYFRNLAMGGVAAKEIRVFGLVEWLRDQYADAYREWTRPVWAARRRILLRPYGWYTVLGLATTSAVLVATARAGLAGMDVTSLVLVLQAVLGAMRLGEFYPEADVQTQFGMNAFRAVRAFERAVDEYPAAAALPSVPAGERLPTVPAPRREIRFSDLTFRYPGQSQPVYEGLNLVVPAGRCTAIVGVNGAGKTTLVKLLARLYDPQQGAVTVDGTDLRAFPVDAWRARLAVIFQDFNRYEVSAADNIAFGAVEYLGDVDRIRAAAADAGIQTTLEGLPAGFGTPLARHVTGGADLSGGQWQRVALARALFALRSGASVLVLDEPTASLDVRAESRFFDEFVRLTGDATTILISHRFSTVRHADHIIVLDSGRVHEEGSHEELIRRNGRYAELFRLQADRFADDEPQDEHSGVTV</sequence>
<feature type="transmembrane region" description="Helical" evidence="7">
    <location>
        <begin position="270"/>
        <end position="287"/>
    </location>
</feature>
<dbReference type="GO" id="GO:0016887">
    <property type="term" value="F:ATP hydrolysis activity"/>
    <property type="evidence" value="ECO:0007669"/>
    <property type="project" value="InterPro"/>
</dbReference>
<keyword evidence="2 7" id="KW-0812">Transmembrane</keyword>
<gene>
    <name evidence="9" type="ORF">GA0070614_6059</name>
</gene>
<dbReference type="AlphaFoldDB" id="A0A1C5K2J8"/>
<dbReference type="GO" id="GO:0005524">
    <property type="term" value="F:ATP binding"/>
    <property type="evidence" value="ECO:0007669"/>
    <property type="project" value="UniProtKB-KW"/>
</dbReference>
<dbReference type="EMBL" id="LT607753">
    <property type="protein sequence ID" value="SCG77012.1"/>
    <property type="molecule type" value="Genomic_DNA"/>
</dbReference>
<keyword evidence="3" id="KW-0547">Nucleotide-binding</keyword>
<reference evidence="10" key="1">
    <citation type="submission" date="2016-06" db="EMBL/GenBank/DDBJ databases">
        <authorList>
            <person name="Varghese N."/>
            <person name="Submissions Spin"/>
        </authorList>
    </citation>
    <scope>NUCLEOTIDE SEQUENCE [LARGE SCALE GENOMIC DNA]</scope>
    <source>
        <strain evidence="10">DSM 45161</strain>
    </source>
</reference>
<evidence type="ECO:0000256" key="1">
    <source>
        <dbReference type="ARBA" id="ARBA00004651"/>
    </source>
</evidence>
<keyword evidence="10" id="KW-1185">Reference proteome</keyword>
<dbReference type="InterPro" id="IPR027417">
    <property type="entry name" value="P-loop_NTPase"/>
</dbReference>
<accession>A0A1C5K2J8</accession>
<dbReference type="InterPro" id="IPR017871">
    <property type="entry name" value="ABC_transporter-like_CS"/>
</dbReference>
<dbReference type="PROSITE" id="PS50893">
    <property type="entry name" value="ABC_TRANSPORTER_2"/>
    <property type="match status" value="1"/>
</dbReference>
<feature type="transmembrane region" description="Helical" evidence="7">
    <location>
        <begin position="167"/>
        <end position="193"/>
    </location>
</feature>
<evidence type="ECO:0000256" key="5">
    <source>
        <dbReference type="ARBA" id="ARBA00022989"/>
    </source>
</evidence>
<dbReference type="GO" id="GO:0005886">
    <property type="term" value="C:plasma membrane"/>
    <property type="evidence" value="ECO:0007669"/>
    <property type="project" value="UniProtKB-SubCell"/>
</dbReference>
<dbReference type="Gene3D" id="3.40.50.300">
    <property type="entry name" value="P-loop containing nucleotide triphosphate hydrolases"/>
    <property type="match status" value="1"/>
</dbReference>
<proteinExistence type="predicted"/>
<comment type="subcellular location">
    <subcellularLocation>
        <location evidence="1">Cell membrane</location>
        <topology evidence="1">Multi-pass membrane protein</topology>
    </subcellularLocation>
</comment>
<dbReference type="Pfam" id="PF00005">
    <property type="entry name" value="ABC_tran"/>
    <property type="match status" value="1"/>
</dbReference>
<protein>
    <submittedName>
        <fullName evidence="9">ATP-binding cassette, subfamily B</fullName>
    </submittedName>
</protein>
<keyword evidence="6 7" id="KW-0472">Membrane</keyword>
<dbReference type="RefSeq" id="WP_088979077.1">
    <property type="nucleotide sequence ID" value="NZ_LT607753.1"/>
</dbReference>
<evidence type="ECO:0000256" key="3">
    <source>
        <dbReference type="ARBA" id="ARBA00022741"/>
    </source>
</evidence>
<evidence type="ECO:0000256" key="4">
    <source>
        <dbReference type="ARBA" id="ARBA00022840"/>
    </source>
</evidence>
<dbReference type="InterPro" id="IPR003439">
    <property type="entry name" value="ABC_transporter-like_ATP-bd"/>
</dbReference>
<dbReference type="PANTHER" id="PTHR24221">
    <property type="entry name" value="ATP-BINDING CASSETTE SUB-FAMILY B"/>
    <property type="match status" value="1"/>
</dbReference>
<evidence type="ECO:0000256" key="2">
    <source>
        <dbReference type="ARBA" id="ARBA00022692"/>
    </source>
</evidence>
<dbReference type="PANTHER" id="PTHR24221:SF654">
    <property type="entry name" value="ATP-BINDING CASSETTE SUB-FAMILY B MEMBER 6"/>
    <property type="match status" value="1"/>
</dbReference>
<keyword evidence="5 7" id="KW-1133">Transmembrane helix</keyword>
<dbReference type="GO" id="GO:0034040">
    <property type="term" value="F:ATPase-coupled lipid transmembrane transporter activity"/>
    <property type="evidence" value="ECO:0007669"/>
    <property type="project" value="TreeGrafter"/>
</dbReference>
<dbReference type="InterPro" id="IPR039421">
    <property type="entry name" value="Type_1_exporter"/>
</dbReference>
<evidence type="ECO:0000256" key="7">
    <source>
        <dbReference type="SAM" id="Phobius"/>
    </source>
</evidence>
<keyword evidence="4 9" id="KW-0067">ATP-binding</keyword>
<dbReference type="PROSITE" id="PS00211">
    <property type="entry name" value="ABC_TRANSPORTER_1"/>
    <property type="match status" value="1"/>
</dbReference>
<feature type="domain" description="ABC transporter" evidence="8">
    <location>
        <begin position="370"/>
        <end position="613"/>
    </location>
</feature>
<dbReference type="Proteomes" id="UP000198215">
    <property type="component" value="Chromosome I"/>
</dbReference>
<dbReference type="SMART" id="SM00382">
    <property type="entry name" value="AAA"/>
    <property type="match status" value="1"/>
</dbReference>
<evidence type="ECO:0000313" key="9">
    <source>
        <dbReference type="EMBL" id="SCG77012.1"/>
    </source>
</evidence>
<dbReference type="SUPFAM" id="SSF90123">
    <property type="entry name" value="ABC transporter transmembrane region"/>
    <property type="match status" value="1"/>
</dbReference>
<feature type="transmembrane region" description="Helical" evidence="7">
    <location>
        <begin position="31"/>
        <end position="50"/>
    </location>
</feature>
<dbReference type="OrthoDB" id="9806127at2"/>